<proteinExistence type="predicted"/>
<accession>A0A0E9XX75</accession>
<sequence length="51" mass="5558">MILSTEDSSLILSFMYWTVFSMLGDLLSVCACRSGTGDLLPVCISRVPKTV</sequence>
<dbReference type="EMBL" id="GBXM01001333">
    <property type="protein sequence ID" value="JAI07245.1"/>
    <property type="molecule type" value="Transcribed_RNA"/>
</dbReference>
<reference evidence="1" key="2">
    <citation type="journal article" date="2015" name="Fish Shellfish Immunol.">
        <title>Early steps in the European eel (Anguilla anguilla)-Vibrio vulnificus interaction in the gills: Role of the RtxA13 toxin.</title>
        <authorList>
            <person name="Callol A."/>
            <person name="Pajuelo D."/>
            <person name="Ebbesson L."/>
            <person name="Teles M."/>
            <person name="MacKenzie S."/>
            <person name="Amaro C."/>
        </authorList>
    </citation>
    <scope>NUCLEOTIDE SEQUENCE</scope>
</reference>
<reference evidence="1" key="1">
    <citation type="submission" date="2014-11" db="EMBL/GenBank/DDBJ databases">
        <authorList>
            <person name="Amaro Gonzalez C."/>
        </authorList>
    </citation>
    <scope>NUCLEOTIDE SEQUENCE</scope>
</reference>
<organism evidence="1">
    <name type="scientific">Anguilla anguilla</name>
    <name type="common">European freshwater eel</name>
    <name type="synonym">Muraena anguilla</name>
    <dbReference type="NCBI Taxonomy" id="7936"/>
    <lineage>
        <taxon>Eukaryota</taxon>
        <taxon>Metazoa</taxon>
        <taxon>Chordata</taxon>
        <taxon>Craniata</taxon>
        <taxon>Vertebrata</taxon>
        <taxon>Euteleostomi</taxon>
        <taxon>Actinopterygii</taxon>
        <taxon>Neopterygii</taxon>
        <taxon>Teleostei</taxon>
        <taxon>Anguilliformes</taxon>
        <taxon>Anguillidae</taxon>
        <taxon>Anguilla</taxon>
    </lineage>
</organism>
<protein>
    <submittedName>
        <fullName evidence="1">Uncharacterized protein</fullName>
    </submittedName>
</protein>
<name>A0A0E9XX75_ANGAN</name>
<dbReference type="AlphaFoldDB" id="A0A0E9XX75"/>
<evidence type="ECO:0000313" key="1">
    <source>
        <dbReference type="EMBL" id="JAI07245.1"/>
    </source>
</evidence>